<keyword evidence="1" id="KW-1133">Transmembrane helix</keyword>
<dbReference type="InterPro" id="IPR025196">
    <property type="entry name" value="DUF4126"/>
</dbReference>
<dbReference type="Proteomes" id="UP000509429">
    <property type="component" value="Chromosome"/>
</dbReference>
<accession>A0A6N0HR54</accession>
<sequence length="114" mass="12418">MRIPLGALLTGYAMAEFGLISETVGMVISGGVTFATHFIKTGTRALTSVLNQSVIGRLFTEDVAVFTDMWAAINHPAVWIVVATIIIILMVWLMLAKVILATHWHKKLLAKLAV</sequence>
<name>A0A6N0HR54_9GAMM</name>
<reference evidence="3 4" key="1">
    <citation type="submission" date="2020-05" db="EMBL/GenBank/DDBJ databases">
        <title>Horizontal transmission and recombination maintain forever young bacterial symbiont genomes.</title>
        <authorList>
            <person name="Russell S.L."/>
            <person name="Pepper-Tunick E."/>
            <person name="Svedberg J."/>
            <person name="Byrne A."/>
            <person name="Ruelas Castillo J."/>
            <person name="Vollmers C."/>
            <person name="Beinart R.A."/>
            <person name="Corbett-Detig R."/>
        </authorList>
    </citation>
    <scope>NUCLEOTIDE SEQUENCE [LARGE SCALE GENOMIC DNA]</scope>
    <source>
        <strain evidence="3">JDF_Ridge</strain>
    </source>
</reference>
<evidence type="ECO:0000259" key="2">
    <source>
        <dbReference type="Pfam" id="PF13548"/>
    </source>
</evidence>
<feature type="domain" description="DUF4126" evidence="2">
    <location>
        <begin position="1"/>
        <end position="94"/>
    </location>
</feature>
<organism evidence="3 4">
    <name type="scientific">Candidatus Ruthia endofausta</name>
    <dbReference type="NCBI Taxonomy" id="2738852"/>
    <lineage>
        <taxon>Bacteria</taxon>
        <taxon>Pseudomonadati</taxon>
        <taxon>Pseudomonadota</taxon>
        <taxon>Gammaproteobacteria</taxon>
        <taxon>Candidatus Pseudothioglobaceae</taxon>
        <taxon>Candidatus Ruthturnera</taxon>
    </lineage>
</organism>
<dbReference type="KEGG" id="reo:HUE58_05085"/>
<gene>
    <name evidence="3" type="ORF">HUE58_05085</name>
</gene>
<dbReference type="EMBL" id="CP054490">
    <property type="protein sequence ID" value="QKQ24814.1"/>
    <property type="molecule type" value="Genomic_DNA"/>
</dbReference>
<dbReference type="Pfam" id="PF13548">
    <property type="entry name" value="DUF4126"/>
    <property type="match status" value="1"/>
</dbReference>
<keyword evidence="4" id="KW-1185">Reference proteome</keyword>
<keyword evidence="1" id="KW-0812">Transmembrane</keyword>
<evidence type="ECO:0000313" key="3">
    <source>
        <dbReference type="EMBL" id="QKQ24814.1"/>
    </source>
</evidence>
<evidence type="ECO:0000256" key="1">
    <source>
        <dbReference type="SAM" id="Phobius"/>
    </source>
</evidence>
<protein>
    <submittedName>
        <fullName evidence="3">DUF4126 domain-containing protein</fullName>
    </submittedName>
</protein>
<feature type="transmembrane region" description="Helical" evidence="1">
    <location>
        <begin position="77"/>
        <end position="100"/>
    </location>
</feature>
<proteinExistence type="predicted"/>
<dbReference type="AlphaFoldDB" id="A0A6N0HR54"/>
<evidence type="ECO:0000313" key="4">
    <source>
        <dbReference type="Proteomes" id="UP000509429"/>
    </source>
</evidence>
<keyword evidence="1" id="KW-0472">Membrane</keyword>